<keyword evidence="4 7" id="KW-0812">Transmembrane</keyword>
<dbReference type="Pfam" id="PF01733">
    <property type="entry name" value="Nucleoside_tran"/>
    <property type="match status" value="1"/>
</dbReference>
<feature type="transmembrane region" description="Helical" evidence="7">
    <location>
        <begin position="251"/>
        <end position="274"/>
    </location>
</feature>
<comment type="similarity">
    <text evidence="2">Belongs to the SLC29A/ENT transporter (TC 2.A.57) family.</text>
</comment>
<dbReference type="SUPFAM" id="SSF103473">
    <property type="entry name" value="MFS general substrate transporter"/>
    <property type="match status" value="1"/>
</dbReference>
<keyword evidence="9" id="KW-1185">Reference proteome</keyword>
<evidence type="ECO:0000256" key="1">
    <source>
        <dbReference type="ARBA" id="ARBA00004141"/>
    </source>
</evidence>
<feature type="transmembrane region" description="Helical" evidence="7">
    <location>
        <begin position="349"/>
        <end position="370"/>
    </location>
</feature>
<evidence type="ECO:0000256" key="5">
    <source>
        <dbReference type="ARBA" id="ARBA00022989"/>
    </source>
</evidence>
<feature type="transmembrane region" description="Helical" evidence="7">
    <location>
        <begin position="451"/>
        <end position="469"/>
    </location>
</feature>
<keyword evidence="6 7" id="KW-0472">Membrane</keyword>
<evidence type="ECO:0000313" key="9">
    <source>
        <dbReference type="Proteomes" id="UP000007110"/>
    </source>
</evidence>
<organism evidence="8 9">
    <name type="scientific">Strongylocentrotus purpuratus</name>
    <name type="common">Purple sea urchin</name>
    <dbReference type="NCBI Taxonomy" id="7668"/>
    <lineage>
        <taxon>Eukaryota</taxon>
        <taxon>Metazoa</taxon>
        <taxon>Echinodermata</taxon>
        <taxon>Eleutherozoa</taxon>
        <taxon>Echinozoa</taxon>
        <taxon>Echinoidea</taxon>
        <taxon>Euechinoidea</taxon>
        <taxon>Echinacea</taxon>
        <taxon>Camarodonta</taxon>
        <taxon>Echinidea</taxon>
        <taxon>Strongylocentrotidae</taxon>
        <taxon>Strongylocentrotus</taxon>
    </lineage>
</organism>
<reference evidence="9" key="1">
    <citation type="submission" date="2015-02" db="EMBL/GenBank/DDBJ databases">
        <title>Genome sequencing for Strongylocentrotus purpuratus.</title>
        <authorList>
            <person name="Murali S."/>
            <person name="Liu Y."/>
            <person name="Vee V."/>
            <person name="English A."/>
            <person name="Wang M."/>
            <person name="Skinner E."/>
            <person name="Han Y."/>
            <person name="Muzny D.M."/>
            <person name="Worley K.C."/>
            <person name="Gibbs R.A."/>
        </authorList>
    </citation>
    <scope>NUCLEOTIDE SEQUENCE</scope>
</reference>
<protein>
    <recommendedName>
        <fullName evidence="10">Equilibrative nucleoside transporter 1</fullName>
    </recommendedName>
</protein>
<dbReference type="Proteomes" id="UP000007110">
    <property type="component" value="Unassembled WGS sequence"/>
</dbReference>
<keyword evidence="3" id="KW-0813">Transport</keyword>
<feature type="transmembrane region" description="Helical" evidence="7">
    <location>
        <begin position="154"/>
        <end position="176"/>
    </location>
</feature>
<dbReference type="GeneID" id="592207"/>
<feature type="transmembrane region" description="Helical" evidence="7">
    <location>
        <begin position="183"/>
        <end position="205"/>
    </location>
</feature>
<dbReference type="OMA" id="WVYWGIA"/>
<dbReference type="OrthoDB" id="1856718at2759"/>
<dbReference type="InterPro" id="IPR036259">
    <property type="entry name" value="MFS_trans_sf"/>
</dbReference>
<proteinExistence type="inferred from homology"/>
<evidence type="ECO:0000256" key="6">
    <source>
        <dbReference type="ARBA" id="ARBA00023136"/>
    </source>
</evidence>
<evidence type="ECO:0000256" key="7">
    <source>
        <dbReference type="SAM" id="Phobius"/>
    </source>
</evidence>
<dbReference type="InParanoid" id="A0A7M7HN89"/>
<evidence type="ECO:0008006" key="10">
    <source>
        <dbReference type="Google" id="ProtNLM"/>
    </source>
</evidence>
<feature type="transmembrane region" description="Helical" evidence="7">
    <location>
        <begin position="108"/>
        <end position="126"/>
    </location>
</feature>
<evidence type="ECO:0000256" key="3">
    <source>
        <dbReference type="ARBA" id="ARBA00022448"/>
    </source>
</evidence>
<dbReference type="PRINTS" id="PR01130">
    <property type="entry name" value="DERENTRNSPRT"/>
</dbReference>
<name>A0A7M7HN89_STRPU</name>
<dbReference type="PIRSF" id="PIRSF016379">
    <property type="entry name" value="ENT"/>
    <property type="match status" value="1"/>
</dbReference>
<evidence type="ECO:0000313" key="8">
    <source>
        <dbReference type="EnsemblMetazoa" id="XP_011680171"/>
    </source>
</evidence>
<accession>A0A7M7HN89</accession>
<dbReference type="PANTHER" id="PTHR10332">
    <property type="entry name" value="EQUILIBRATIVE NUCLEOSIDE TRANSPORTER"/>
    <property type="match status" value="1"/>
</dbReference>
<evidence type="ECO:0000256" key="4">
    <source>
        <dbReference type="ARBA" id="ARBA00022692"/>
    </source>
</evidence>
<dbReference type="AlphaFoldDB" id="A0A7M7HN89"/>
<dbReference type="PANTHER" id="PTHR10332:SF80">
    <property type="entry name" value="EQUILIBRATIVE NUCLEOSIDE TRANSPORTER 2, ISOFORM A"/>
    <property type="match status" value="1"/>
</dbReference>
<dbReference type="RefSeq" id="XP_011680171.2">
    <property type="nucleotide sequence ID" value="XM_011681869.2"/>
</dbReference>
<feature type="transmembrane region" description="Helical" evidence="7">
    <location>
        <begin position="382"/>
        <end position="407"/>
    </location>
</feature>
<feature type="transmembrane region" description="Helical" evidence="7">
    <location>
        <begin position="490"/>
        <end position="512"/>
    </location>
</feature>
<evidence type="ECO:0000256" key="2">
    <source>
        <dbReference type="ARBA" id="ARBA00007965"/>
    </source>
</evidence>
<dbReference type="RefSeq" id="XP_796837.3">
    <property type="nucleotide sequence ID" value="XM_791744.5"/>
</dbReference>
<sequence length="514" mass="57226">MPQSATKTLEVQADLDDGSAWPTTGSTTAPVANGVMPSNPSSQMLVADIQPNGDMEMDTMNVYVVGGKSPSREKYTAMEAVSEHTQTRFDAKGELEQGPSTRAPKDRYLIAVIIFAIHGIGTLYPWNSFITAEKYFTEHKFANVSDDTEYKDKFISYLGIGGFIPNVTFLFIALFFPPKSSRFSTFGGLFVMFVLFIITTILAIVDSSGWPELFFGITMATIVIFNAASAVYQSGMYALAAKLPEGYTQSYIVGQGIGGTFVAVLSIMSITFAGSLRSAAIGYFCCAVLVLLICLITYAMLFKLPIIKHYLGLVTMVTNDKETEAAEDDPSNQSPPLWTIFKQIKMQVFNIWLTFVVTLAIFPVVLAGIPSVAENPSYFQEVYFIPLCCFFTFNLGDFFGSVLPAWFRWKWSSYTWLLVVSRLLFYPIFIFCNYRPDRRTIPVLINNDYAYAFLVVIMSVSNGYLKTVIMMDGPKMVSNPNWAGKAASMMVFFLILGIFCGIQFSLFFPWIVSL</sequence>
<feature type="transmembrane region" description="Helical" evidence="7">
    <location>
        <begin position="217"/>
        <end position="239"/>
    </location>
</feature>
<feature type="transmembrane region" description="Helical" evidence="7">
    <location>
        <begin position="414"/>
        <end position="431"/>
    </location>
</feature>
<dbReference type="InterPro" id="IPR002259">
    <property type="entry name" value="Eqnu_transpt"/>
</dbReference>
<dbReference type="KEGG" id="spu:592207"/>
<comment type="subcellular location">
    <subcellularLocation>
        <location evidence="1">Membrane</location>
        <topology evidence="1">Multi-pass membrane protein</topology>
    </subcellularLocation>
</comment>
<reference evidence="8" key="2">
    <citation type="submission" date="2021-01" db="UniProtKB">
        <authorList>
            <consortium name="EnsemblMetazoa"/>
        </authorList>
    </citation>
    <scope>IDENTIFICATION</scope>
</reference>
<feature type="transmembrane region" description="Helical" evidence="7">
    <location>
        <begin position="280"/>
        <end position="301"/>
    </location>
</feature>
<dbReference type="EnsemblMetazoa" id="XM_791744">
    <property type="protein sequence ID" value="XP_796837"/>
    <property type="gene ID" value="LOC592207"/>
</dbReference>
<dbReference type="GO" id="GO:0005337">
    <property type="term" value="F:nucleoside transmembrane transporter activity"/>
    <property type="evidence" value="ECO:0000318"/>
    <property type="project" value="GO_Central"/>
</dbReference>
<dbReference type="GO" id="GO:0005886">
    <property type="term" value="C:plasma membrane"/>
    <property type="evidence" value="ECO:0000318"/>
    <property type="project" value="GO_Central"/>
</dbReference>
<keyword evidence="5 7" id="KW-1133">Transmembrane helix</keyword>
<dbReference type="EnsemblMetazoa" id="XM_011681869">
    <property type="protein sequence ID" value="XP_011680171"/>
    <property type="gene ID" value="LOC592207"/>
</dbReference>